<dbReference type="InterPro" id="IPR012677">
    <property type="entry name" value="Nucleotide-bd_a/b_plait_sf"/>
</dbReference>
<feature type="region of interest" description="Disordered" evidence="3">
    <location>
        <begin position="1"/>
        <end position="37"/>
    </location>
</feature>
<dbReference type="InterPro" id="IPR000504">
    <property type="entry name" value="RRM_dom"/>
</dbReference>
<keyword evidence="7" id="KW-1185">Reference proteome</keyword>
<feature type="compositionally biased region" description="Basic and acidic residues" evidence="3">
    <location>
        <begin position="170"/>
        <end position="179"/>
    </location>
</feature>
<evidence type="ECO:0000313" key="6">
    <source>
        <dbReference type="EnsemblMetazoa" id="KAF7491236.1"/>
    </source>
</evidence>
<feature type="region of interest" description="Disordered" evidence="3">
    <location>
        <begin position="511"/>
        <end position="630"/>
    </location>
</feature>
<evidence type="ECO:0000256" key="1">
    <source>
        <dbReference type="ARBA" id="ARBA00022884"/>
    </source>
</evidence>
<organism evidence="5">
    <name type="scientific">Sarcoptes scabiei</name>
    <name type="common">Itch mite</name>
    <name type="synonym">Acarus scabiei</name>
    <dbReference type="NCBI Taxonomy" id="52283"/>
    <lineage>
        <taxon>Eukaryota</taxon>
        <taxon>Metazoa</taxon>
        <taxon>Ecdysozoa</taxon>
        <taxon>Arthropoda</taxon>
        <taxon>Chelicerata</taxon>
        <taxon>Arachnida</taxon>
        <taxon>Acari</taxon>
        <taxon>Acariformes</taxon>
        <taxon>Sarcoptiformes</taxon>
        <taxon>Astigmata</taxon>
        <taxon>Psoroptidia</taxon>
        <taxon>Sarcoptoidea</taxon>
        <taxon>Sarcoptidae</taxon>
        <taxon>Sarcoptinae</taxon>
        <taxon>Sarcoptes</taxon>
    </lineage>
</organism>
<feature type="compositionally biased region" description="Basic and acidic residues" evidence="3">
    <location>
        <begin position="340"/>
        <end position="390"/>
    </location>
</feature>
<feature type="compositionally biased region" description="Basic and acidic residues" evidence="3">
    <location>
        <begin position="580"/>
        <end position="619"/>
    </location>
</feature>
<dbReference type="Gene3D" id="3.30.70.330">
    <property type="match status" value="1"/>
</dbReference>
<evidence type="ECO:0000313" key="5">
    <source>
        <dbReference type="EMBL" id="KAF7491236.1"/>
    </source>
</evidence>
<accession>A0A834VC20</accession>
<sequence>MIEMSSAQSSNNIAINNGSNPNTSAKVKGKQKKKGEKLELDLKFANPTTTPNWATMMDDDADDADIIVTSNYNLPEAPKAISNDIDLSQIPSQPPFKIYLRNLHSSVEREELITHFANFRINNVQMTRDGRDQHSATVEFQTKEDLINACEMNNKSIRGRGYLISLNNDRYGDRGDRRGVGRNNYTRNNTPNDWRSRESGPPRQVFPPPSIDYDQSQYSRGYNRGNIGGSRPRYDRAEDDYPPLRNEYTPRSGYDNRYEDRYNRSQRNDYHHSGNQGQGQGRYGGNWNRNPPSHTDSQEDNWRRAPAQPPQQRDDYESKRGPSSRYEDTRAMMPPRVNQSHRDDSYSSDQYKARNRFDRQNESTYDRRNQYTDKNSDDRQNVNYDYERPGHRNPPLSDYPTRERLASTRSNVSDNQVDDYEKQTSGVTLSDDSQTAPQIAQSDSPAPKERRSLIDPEILKALVQQVSDDKPVPSTLSSYSSIFGQAKPVDTSKKELEIEKKLQDTKIEISNTLSTNNNPTISNLEKQPKDSVPPRHFRRTNGLSGQIGNRQRNDNNRVSALSGDRRGPPRGPRVGQDNGGRVRNDSRIQSGDRDFNDRRRYDNERMGGRRDYNRHEMDSTSRYGHAPPTRSYEDRYYVGSQFAGNNCDDWGKDDKLESKSVNHMIVNKYDRLNEIDPETE</sequence>
<evidence type="ECO:0000313" key="7">
    <source>
        <dbReference type="Proteomes" id="UP000070412"/>
    </source>
</evidence>
<dbReference type="EnsemblMetazoa" id="SSS_2023s_mrna">
    <property type="protein sequence ID" value="KAF7491236.1"/>
    <property type="gene ID" value="SSS_2023"/>
</dbReference>
<evidence type="ECO:0000259" key="4">
    <source>
        <dbReference type="PROSITE" id="PS50102"/>
    </source>
</evidence>
<evidence type="ECO:0000256" key="3">
    <source>
        <dbReference type="SAM" id="MobiDB-lite"/>
    </source>
</evidence>
<dbReference type="EMBL" id="WVUK01000060">
    <property type="protein sequence ID" value="KAF7491236.1"/>
    <property type="molecule type" value="Genomic_DNA"/>
</dbReference>
<feature type="compositionally biased region" description="Polar residues" evidence="3">
    <location>
        <begin position="541"/>
        <end position="550"/>
    </location>
</feature>
<proteinExistence type="predicted"/>
<name>A0A834VC20_SARSC</name>
<dbReference type="AlphaFoldDB" id="A0A834VC20"/>
<feature type="region of interest" description="Disordered" evidence="3">
    <location>
        <begin position="166"/>
        <end position="450"/>
    </location>
</feature>
<dbReference type="PROSITE" id="PS50102">
    <property type="entry name" value="RRM"/>
    <property type="match status" value="1"/>
</dbReference>
<feature type="compositionally biased region" description="Polar residues" evidence="3">
    <location>
        <begin position="511"/>
        <end position="525"/>
    </location>
</feature>
<feature type="compositionally biased region" description="Low complexity" evidence="3">
    <location>
        <begin position="1"/>
        <end position="20"/>
    </location>
</feature>
<keyword evidence="1 2" id="KW-0694">RNA-binding</keyword>
<evidence type="ECO:0000256" key="2">
    <source>
        <dbReference type="PROSITE-ProRule" id="PRU00176"/>
    </source>
</evidence>
<gene>
    <name evidence="5" type="ORF">SSS_2023</name>
</gene>
<feature type="compositionally biased region" description="Basic and acidic residues" evidence="3">
    <location>
        <begin position="312"/>
        <end position="330"/>
    </location>
</feature>
<dbReference type="SMART" id="SM00360">
    <property type="entry name" value="RRM"/>
    <property type="match status" value="1"/>
</dbReference>
<dbReference type="GO" id="GO:0003723">
    <property type="term" value="F:RNA binding"/>
    <property type="evidence" value="ECO:0007669"/>
    <property type="project" value="UniProtKB-UniRule"/>
</dbReference>
<dbReference type="InterPro" id="IPR035979">
    <property type="entry name" value="RBD_domain_sf"/>
</dbReference>
<protein>
    <recommendedName>
        <fullName evidence="4">RRM domain-containing protein</fullName>
    </recommendedName>
</protein>
<reference evidence="6" key="3">
    <citation type="submission" date="2022-06" db="UniProtKB">
        <authorList>
            <consortium name="EnsemblMetazoa"/>
        </authorList>
    </citation>
    <scope>IDENTIFICATION</scope>
</reference>
<dbReference type="Proteomes" id="UP000070412">
    <property type="component" value="Unassembled WGS sequence"/>
</dbReference>
<feature type="domain" description="RRM" evidence="4">
    <location>
        <begin position="96"/>
        <end position="169"/>
    </location>
</feature>
<dbReference type="SUPFAM" id="SSF54928">
    <property type="entry name" value="RNA-binding domain, RBD"/>
    <property type="match status" value="1"/>
</dbReference>
<feature type="compositionally biased region" description="Polar residues" evidence="3">
    <location>
        <begin position="423"/>
        <end position="444"/>
    </location>
</feature>
<feature type="compositionally biased region" description="Basic and acidic residues" evidence="3">
    <location>
        <begin position="254"/>
        <end position="272"/>
    </location>
</feature>
<dbReference type="OrthoDB" id="1748655at2759"/>
<dbReference type="Pfam" id="PF00076">
    <property type="entry name" value="RRM_1"/>
    <property type="match status" value="1"/>
</dbReference>
<reference evidence="5" key="2">
    <citation type="submission" date="2020-01" db="EMBL/GenBank/DDBJ databases">
        <authorList>
            <person name="Korhonen P.K.K."/>
            <person name="Guangxu M.G."/>
            <person name="Wang T.W."/>
            <person name="Stroehlein A.J.S."/>
            <person name="Young N.D."/>
            <person name="Ang C.-S.A."/>
            <person name="Fernando D.W.F."/>
            <person name="Lu H.L."/>
            <person name="Taylor S.T."/>
            <person name="Ehtesham M.E.M."/>
            <person name="Najaraj S.H.N."/>
            <person name="Harsha G.H.G."/>
            <person name="Madugundu A.M."/>
            <person name="Renuse S.R."/>
            <person name="Holt D.H."/>
            <person name="Pandey A.P."/>
            <person name="Papenfuss A.P."/>
            <person name="Gasser R.B.G."/>
            <person name="Fischer K.F."/>
        </authorList>
    </citation>
    <scope>NUCLEOTIDE SEQUENCE</scope>
    <source>
        <strain evidence="5">SSS_KF_BRIS2020</strain>
    </source>
</reference>
<reference evidence="7" key="1">
    <citation type="journal article" date="2020" name="PLoS Negl. Trop. Dis.">
        <title>High-quality nuclear genome for Sarcoptes scabiei-A critical resource for a neglected parasite.</title>
        <authorList>
            <person name="Korhonen P.K."/>
            <person name="Gasser R.B."/>
            <person name="Ma G."/>
            <person name="Wang T."/>
            <person name="Stroehlein A.J."/>
            <person name="Young N.D."/>
            <person name="Ang C.S."/>
            <person name="Fernando D.D."/>
            <person name="Lu H.C."/>
            <person name="Taylor S."/>
            <person name="Reynolds S.L."/>
            <person name="Mofiz E."/>
            <person name="Najaraj S.H."/>
            <person name="Gowda H."/>
            <person name="Madugundu A."/>
            <person name="Renuse S."/>
            <person name="Holt D."/>
            <person name="Pandey A."/>
            <person name="Papenfuss A.T."/>
            <person name="Fischer K."/>
        </authorList>
    </citation>
    <scope>NUCLEOTIDE SEQUENCE [LARGE SCALE GENOMIC DNA]</scope>
</reference>